<keyword evidence="9" id="KW-1185">Reference proteome</keyword>
<dbReference type="EMBL" id="DS469546">
    <property type="protein sequence ID" value="EDO44238.1"/>
    <property type="molecule type" value="Genomic_DNA"/>
</dbReference>
<reference evidence="8 9" key="1">
    <citation type="journal article" date="2007" name="Science">
        <title>Sea anemone genome reveals ancestral eumetazoan gene repertoire and genomic organization.</title>
        <authorList>
            <person name="Putnam N.H."/>
            <person name="Srivastava M."/>
            <person name="Hellsten U."/>
            <person name="Dirks B."/>
            <person name="Chapman J."/>
            <person name="Salamov A."/>
            <person name="Terry A."/>
            <person name="Shapiro H."/>
            <person name="Lindquist E."/>
            <person name="Kapitonov V.V."/>
            <person name="Jurka J."/>
            <person name="Genikhovich G."/>
            <person name="Grigoriev I.V."/>
            <person name="Lucas S.M."/>
            <person name="Steele R.E."/>
            <person name="Finnerty J.R."/>
            <person name="Technau U."/>
            <person name="Martindale M.Q."/>
            <person name="Rokhsar D.S."/>
        </authorList>
    </citation>
    <scope>NUCLEOTIDE SEQUENCE [LARGE SCALE GENOMIC DNA]</scope>
    <source>
        <strain evidence="9">CH2 X CH6</strain>
    </source>
</reference>
<dbReference type="PANTHER" id="PTHR18867">
    <property type="entry name" value="RAD50"/>
    <property type="match status" value="1"/>
</dbReference>
<accession>A7RWC7</accession>
<dbReference type="eggNOG" id="KOG0962">
    <property type="taxonomic scope" value="Eukaryota"/>
</dbReference>
<keyword evidence="2" id="KW-0547">Nucleotide-binding</keyword>
<evidence type="ECO:0000313" key="8">
    <source>
        <dbReference type="EMBL" id="EDO44238.1"/>
    </source>
</evidence>
<dbReference type="STRING" id="45351.A7RWC7"/>
<gene>
    <name evidence="8" type="ORF">NEMVEDRAFT_v1g95659</name>
</gene>
<feature type="non-terminal residue" evidence="8">
    <location>
        <position position="1"/>
    </location>
</feature>
<feature type="domain" description="Zinc-hook" evidence="7">
    <location>
        <begin position="214"/>
        <end position="265"/>
    </location>
</feature>
<evidence type="ECO:0000256" key="2">
    <source>
        <dbReference type="ARBA" id="ARBA00022741"/>
    </source>
</evidence>
<dbReference type="Proteomes" id="UP000001593">
    <property type="component" value="Unassembled WGS sequence"/>
</dbReference>
<dbReference type="Pfam" id="PF04423">
    <property type="entry name" value="Rad50_zn_hook"/>
    <property type="match status" value="1"/>
</dbReference>
<sequence length="292" mass="33965">QQKLRQIGQELSNVDASANRLKTLDAELQRTERELKELREQGNIDEMNAEIDRLQAEKRQVDSELRKLQEEQQAMHHQSSTQAKLDMLTKEKSAKMDAIQKIRDQHEHDIQATLGGVRAGEALSDRLSQYLGGKKQELQQMRTSMQKMKQEMSAKDANKKMIMEQIRRKEEQCMVFRDQLKEACGDRDYNTVKEELQESVSFLRDEKGISASIEKIYQKYIKKLTDPSVKNDGCPLCHRRFEANAQIKTLVDELKTKMRDLPAKTANNERLLVEEQRRFDRLLELGSSRDSV</sequence>
<keyword evidence="5 6" id="KW-0175">Coiled coil</keyword>
<evidence type="ECO:0000256" key="4">
    <source>
        <dbReference type="ARBA" id="ARBA00022840"/>
    </source>
</evidence>
<protein>
    <recommendedName>
        <fullName evidence="7">Zinc-hook domain-containing protein</fullName>
    </recommendedName>
</protein>
<feature type="coiled-coil region" evidence="6">
    <location>
        <begin position="131"/>
        <end position="158"/>
    </location>
</feature>
<dbReference type="GO" id="GO:0005524">
    <property type="term" value="F:ATP binding"/>
    <property type="evidence" value="ECO:0007669"/>
    <property type="project" value="UniProtKB-KW"/>
</dbReference>
<evidence type="ECO:0000256" key="6">
    <source>
        <dbReference type="SAM" id="Coils"/>
    </source>
</evidence>
<keyword evidence="1" id="KW-0479">Metal-binding</keyword>
<dbReference type="GO" id="GO:0046872">
    <property type="term" value="F:metal ion binding"/>
    <property type="evidence" value="ECO:0007669"/>
    <property type="project" value="UniProtKB-KW"/>
</dbReference>
<organism evidence="8 9">
    <name type="scientific">Nematostella vectensis</name>
    <name type="common">Starlet sea anemone</name>
    <dbReference type="NCBI Taxonomy" id="45351"/>
    <lineage>
        <taxon>Eukaryota</taxon>
        <taxon>Metazoa</taxon>
        <taxon>Cnidaria</taxon>
        <taxon>Anthozoa</taxon>
        <taxon>Hexacorallia</taxon>
        <taxon>Actiniaria</taxon>
        <taxon>Edwardsiidae</taxon>
        <taxon>Nematostella</taxon>
    </lineage>
</organism>
<keyword evidence="3" id="KW-0862">Zinc</keyword>
<dbReference type="InterPro" id="IPR013134">
    <property type="entry name" value="Zn_hook_RAD50"/>
</dbReference>
<dbReference type="PANTHER" id="PTHR18867:SF12">
    <property type="entry name" value="DNA REPAIR PROTEIN RAD50"/>
    <property type="match status" value="1"/>
</dbReference>
<evidence type="ECO:0000256" key="1">
    <source>
        <dbReference type="ARBA" id="ARBA00022723"/>
    </source>
</evidence>
<feature type="non-terminal residue" evidence="8">
    <location>
        <position position="292"/>
    </location>
</feature>
<dbReference type="AlphaFoldDB" id="A7RWC7"/>
<evidence type="ECO:0000313" key="9">
    <source>
        <dbReference type="Proteomes" id="UP000001593"/>
    </source>
</evidence>
<keyword evidence="4" id="KW-0067">ATP-binding</keyword>
<dbReference type="PhylomeDB" id="A7RWC7"/>
<dbReference type="InParanoid" id="A7RWC7"/>
<evidence type="ECO:0000259" key="7">
    <source>
        <dbReference type="Pfam" id="PF04423"/>
    </source>
</evidence>
<feature type="coiled-coil region" evidence="6">
    <location>
        <begin position="14"/>
        <end position="78"/>
    </location>
</feature>
<proteinExistence type="predicted"/>
<evidence type="ECO:0000256" key="5">
    <source>
        <dbReference type="ARBA" id="ARBA00023054"/>
    </source>
</evidence>
<dbReference type="OMA" id="MIMEQIR"/>
<dbReference type="HOGENOM" id="CLU_955008_0_0_1"/>
<name>A7RWC7_NEMVE</name>
<evidence type="ECO:0000256" key="3">
    <source>
        <dbReference type="ARBA" id="ARBA00022833"/>
    </source>
</evidence>